<feature type="domain" description="AMOP" evidence="10">
    <location>
        <begin position="280"/>
        <end position="428"/>
    </location>
</feature>
<feature type="transmembrane region" description="Helical" evidence="8">
    <location>
        <begin position="780"/>
        <end position="802"/>
    </location>
</feature>
<evidence type="ECO:0000256" key="6">
    <source>
        <dbReference type="PROSITE-ProRule" id="PRU00302"/>
    </source>
</evidence>
<dbReference type="GO" id="GO:0016020">
    <property type="term" value="C:membrane"/>
    <property type="evidence" value="ECO:0007669"/>
    <property type="project" value="UniProtKB-SubCell"/>
</dbReference>
<feature type="chain" id="PRO_5027937934" evidence="9">
    <location>
        <begin position="25"/>
        <end position="825"/>
    </location>
</feature>
<dbReference type="SMART" id="SM00723">
    <property type="entry name" value="AMOP"/>
    <property type="match status" value="1"/>
</dbReference>
<dbReference type="InterPro" id="IPR000436">
    <property type="entry name" value="Sushi_SCR_CCP_dom"/>
</dbReference>
<keyword evidence="4 8" id="KW-0472">Membrane</keyword>
<evidence type="ECO:0000313" key="14">
    <source>
        <dbReference type="Proteomes" id="UP000515145"/>
    </source>
</evidence>
<keyword evidence="2 8" id="KW-0812">Transmembrane</keyword>
<feature type="disulfide bond" evidence="6">
    <location>
        <begin position="747"/>
        <end position="774"/>
    </location>
</feature>
<dbReference type="GO" id="GO:0007399">
    <property type="term" value="P:nervous system development"/>
    <property type="evidence" value="ECO:0007669"/>
    <property type="project" value="UniProtKB-ARBA"/>
</dbReference>
<dbReference type="OrthoDB" id="6051552at2759"/>
<dbReference type="InterPro" id="IPR051495">
    <property type="entry name" value="Epithelial_Barrier/Signaling"/>
</dbReference>
<dbReference type="PROSITE" id="PS50958">
    <property type="entry name" value="SMB_2"/>
    <property type="match status" value="1"/>
</dbReference>
<evidence type="ECO:0000256" key="3">
    <source>
        <dbReference type="ARBA" id="ARBA00022989"/>
    </source>
</evidence>
<dbReference type="InterPro" id="IPR001212">
    <property type="entry name" value="Somatomedin_B_dom"/>
</dbReference>
<keyword evidence="3 8" id="KW-1133">Transmembrane helix</keyword>
<feature type="region of interest" description="Disordered" evidence="7">
    <location>
        <begin position="806"/>
        <end position="825"/>
    </location>
</feature>
<dbReference type="AlphaFoldDB" id="A0A6P7J068"/>
<dbReference type="InParanoid" id="A0A6P7J068"/>
<organism evidence="14 15">
    <name type="scientific">Parambassis ranga</name>
    <name type="common">Indian glassy fish</name>
    <dbReference type="NCBI Taxonomy" id="210632"/>
    <lineage>
        <taxon>Eukaryota</taxon>
        <taxon>Metazoa</taxon>
        <taxon>Chordata</taxon>
        <taxon>Craniata</taxon>
        <taxon>Vertebrata</taxon>
        <taxon>Euteleostomi</taxon>
        <taxon>Actinopterygii</taxon>
        <taxon>Neopterygii</taxon>
        <taxon>Teleostei</taxon>
        <taxon>Neoteleostei</taxon>
        <taxon>Acanthomorphata</taxon>
        <taxon>Ovalentaria</taxon>
        <taxon>Ambassidae</taxon>
        <taxon>Parambassis</taxon>
    </lineage>
</organism>
<dbReference type="SMART" id="SM00032">
    <property type="entry name" value="CCP"/>
    <property type="match status" value="1"/>
</dbReference>
<evidence type="ECO:0000259" key="12">
    <source>
        <dbReference type="PROSITE" id="PS50958"/>
    </source>
</evidence>
<dbReference type="PROSITE" id="PS50923">
    <property type="entry name" value="SUSHI"/>
    <property type="match status" value="1"/>
</dbReference>
<proteinExistence type="predicted"/>
<protein>
    <submittedName>
        <fullName evidence="15">Sushi domain-containing protein 2</fullName>
    </submittedName>
</protein>
<keyword evidence="5 6" id="KW-1015">Disulfide bond</keyword>
<comment type="caution">
    <text evidence="6">Lacks conserved residue(s) required for the propagation of feature annotation.</text>
</comment>
<evidence type="ECO:0000259" key="11">
    <source>
        <dbReference type="PROSITE" id="PS50923"/>
    </source>
</evidence>
<dbReference type="Gene3D" id="2.60.40.10">
    <property type="entry name" value="Immunoglobulins"/>
    <property type="match status" value="1"/>
</dbReference>
<dbReference type="Proteomes" id="UP000515145">
    <property type="component" value="Chromosome 9"/>
</dbReference>
<dbReference type="PANTHER" id="PTHR13802">
    <property type="entry name" value="MUCIN 4-RELATED"/>
    <property type="match status" value="1"/>
</dbReference>
<evidence type="ECO:0000256" key="9">
    <source>
        <dbReference type="SAM" id="SignalP"/>
    </source>
</evidence>
<feature type="domain" description="SMB" evidence="12">
    <location>
        <begin position="23"/>
        <end position="62"/>
    </location>
</feature>
<evidence type="ECO:0000313" key="15">
    <source>
        <dbReference type="RefSeq" id="XP_028270034.1"/>
    </source>
</evidence>
<dbReference type="CTD" id="56241"/>
<evidence type="ECO:0000256" key="4">
    <source>
        <dbReference type="ARBA" id="ARBA00023136"/>
    </source>
</evidence>
<gene>
    <name evidence="15" type="primary">susd2</name>
</gene>
<dbReference type="InterPro" id="IPR035976">
    <property type="entry name" value="Sushi/SCR/CCP_sf"/>
</dbReference>
<dbReference type="PROSITE" id="PS51233">
    <property type="entry name" value="VWFD"/>
    <property type="match status" value="1"/>
</dbReference>
<dbReference type="InterPro" id="IPR013783">
    <property type="entry name" value="Ig-like_fold"/>
</dbReference>
<evidence type="ECO:0000259" key="13">
    <source>
        <dbReference type="PROSITE" id="PS51233"/>
    </source>
</evidence>
<keyword evidence="14" id="KW-1185">Reference proteome</keyword>
<keyword evidence="9" id="KW-0732">Signal</keyword>
<dbReference type="PROSITE" id="PS00524">
    <property type="entry name" value="SMB_1"/>
    <property type="match status" value="1"/>
</dbReference>
<dbReference type="Pfam" id="PF00094">
    <property type="entry name" value="VWD"/>
    <property type="match status" value="1"/>
</dbReference>
<dbReference type="RefSeq" id="XP_028270034.1">
    <property type="nucleotide sequence ID" value="XM_028414233.1"/>
</dbReference>
<dbReference type="Pfam" id="PF00084">
    <property type="entry name" value="Sushi"/>
    <property type="match status" value="1"/>
</dbReference>
<feature type="compositionally biased region" description="Basic and acidic residues" evidence="7">
    <location>
        <begin position="806"/>
        <end position="815"/>
    </location>
</feature>
<dbReference type="InterPro" id="IPR014756">
    <property type="entry name" value="Ig_E-set"/>
</dbReference>
<dbReference type="PROSITE" id="PS50856">
    <property type="entry name" value="AMOP"/>
    <property type="match status" value="1"/>
</dbReference>
<dbReference type="SUPFAM" id="SSF81296">
    <property type="entry name" value="E set domains"/>
    <property type="match status" value="1"/>
</dbReference>
<evidence type="ECO:0000256" key="8">
    <source>
        <dbReference type="SAM" id="Phobius"/>
    </source>
</evidence>
<feature type="signal peptide" evidence="9">
    <location>
        <begin position="1"/>
        <end position="24"/>
    </location>
</feature>
<dbReference type="InterPro" id="IPR005533">
    <property type="entry name" value="AMOP_dom"/>
</dbReference>
<evidence type="ECO:0000256" key="2">
    <source>
        <dbReference type="ARBA" id="ARBA00022692"/>
    </source>
</evidence>
<dbReference type="InterPro" id="IPR001846">
    <property type="entry name" value="VWF_type-D"/>
</dbReference>
<reference evidence="15" key="1">
    <citation type="submission" date="2025-08" db="UniProtKB">
        <authorList>
            <consortium name="RefSeq"/>
        </authorList>
    </citation>
    <scope>IDENTIFICATION</scope>
</reference>
<dbReference type="Gene3D" id="2.10.70.10">
    <property type="entry name" value="Complement Module, domain 1"/>
    <property type="match status" value="1"/>
</dbReference>
<dbReference type="GeneID" id="114441348"/>
<evidence type="ECO:0000256" key="5">
    <source>
        <dbReference type="ARBA" id="ARBA00023157"/>
    </source>
</evidence>
<dbReference type="CDD" id="cd00033">
    <property type="entry name" value="CCP"/>
    <property type="match status" value="1"/>
</dbReference>
<evidence type="ECO:0000256" key="1">
    <source>
        <dbReference type="ARBA" id="ARBA00004370"/>
    </source>
</evidence>
<dbReference type="Pfam" id="PF03782">
    <property type="entry name" value="AMOP"/>
    <property type="match status" value="1"/>
</dbReference>
<comment type="subcellular location">
    <subcellularLocation>
        <location evidence="1">Membrane</location>
    </subcellularLocation>
</comment>
<feature type="domain" description="Sushi" evidence="11">
    <location>
        <begin position="719"/>
        <end position="776"/>
    </location>
</feature>
<dbReference type="InterPro" id="IPR036024">
    <property type="entry name" value="Somatomedin_B-like_dom_sf"/>
</dbReference>
<dbReference type="SUPFAM" id="SSF57535">
    <property type="entry name" value="Complement control module/SCR domain"/>
    <property type="match status" value="1"/>
</dbReference>
<feature type="domain" description="VWFD" evidence="13">
    <location>
        <begin position="440"/>
        <end position="633"/>
    </location>
</feature>
<dbReference type="Pfam" id="PF23263">
    <property type="entry name" value="C8-3_MUC4"/>
    <property type="match status" value="1"/>
</dbReference>
<dbReference type="PANTHER" id="PTHR13802:SF63">
    <property type="entry name" value="SUSHI DOMAIN-CONTAINING PROTEIN 2"/>
    <property type="match status" value="1"/>
</dbReference>
<sequence>MRANLRETLFLSGILLILSHKTHGQTCNGKCGDVLEDCSCRAACVTLLNCCANYSQTCFQVTPHSSSMLGGRALRIHGLVLPPGGSLTCRFKGEIVRDGLIDTQGRAYCVAPLLYETGWIPIDVSTNRIDFDRSGEYLSVHPSKADRAFQVTLVNATQWQYYGTANTAGELTMMWNSSLITADRVNIELWGYREVNRSMAAGTSSLQAELSFLYSLGKNMPNAGAFSFIPEPKENGSDWELGNIRITASLTSEGERDVEALWSGGHVLAWHLEQSFRDNSAAWAHNKCLQWDALEKKLPNFLNELIDCPCTLAQARADTGRFHTDYSCDIDRGSVCTYHPGSIHCVRAIQASPVHGSGQQCCYDIAGNLVLTGDSIGGSTPDRAHDWGSPPYRDPPRVPGYSHWLYDVMSFYYCCLWSDHCHVYFSHRPSSGCRNYQPPRAGVVLGDPHFITFDGLRYTFNGKGEYYLVSSPNRELSVQARTEEVKLKNGSLVKATQLSAVAMKEKASDVIEVRRAEGHLQVLRNQKVLPFTEQRWMDLHGVFVFVPSPQNATVIFPSGAGVEVRIREGSMAVTVLLPTEFSNHTQGLLGLMNSDPSDDLTTEHEEVISSTEATLEEIFTFGASWNISKESSLFTYDSKHLLDTYHFPPSHNPAFVPAFSLPESPDDPLLSDILTLCFGEGAEFCKYDTLTTRSLTMGSATLRTYQSHQNLMEGLKPVVSCGWLPTPKYGRKNGTCYLAGETLSFTCNEGYILYGSTERICLDDGSWTGEQPYCITDEKVGFVLGAIGFLSSMVTMAIMIKLHNRKQERERKEKPGQVVNQQQAC</sequence>
<keyword evidence="6" id="KW-0768">Sushi</keyword>
<dbReference type="SMART" id="SM00216">
    <property type="entry name" value="VWD"/>
    <property type="match status" value="1"/>
</dbReference>
<accession>A0A6P7J068</accession>
<dbReference type="SUPFAM" id="SSF90188">
    <property type="entry name" value="Somatomedin B domain"/>
    <property type="match status" value="1"/>
</dbReference>
<dbReference type="InterPro" id="IPR056619">
    <property type="entry name" value="C8-3_MUC4"/>
</dbReference>
<name>A0A6P7J068_9TELE</name>
<evidence type="ECO:0000259" key="10">
    <source>
        <dbReference type="PROSITE" id="PS50856"/>
    </source>
</evidence>
<evidence type="ECO:0000256" key="7">
    <source>
        <dbReference type="SAM" id="MobiDB-lite"/>
    </source>
</evidence>